<proteinExistence type="predicted"/>
<reference evidence="2 3" key="1">
    <citation type="journal article" date="2021" name="Nat. Commun.">
        <title>Genetic determinants of endophytism in the Arabidopsis root mycobiome.</title>
        <authorList>
            <person name="Mesny F."/>
            <person name="Miyauchi S."/>
            <person name="Thiergart T."/>
            <person name="Pickel B."/>
            <person name="Atanasova L."/>
            <person name="Karlsson M."/>
            <person name="Huettel B."/>
            <person name="Barry K.W."/>
            <person name="Haridas S."/>
            <person name="Chen C."/>
            <person name="Bauer D."/>
            <person name="Andreopoulos W."/>
            <person name="Pangilinan J."/>
            <person name="LaButti K."/>
            <person name="Riley R."/>
            <person name="Lipzen A."/>
            <person name="Clum A."/>
            <person name="Drula E."/>
            <person name="Henrissat B."/>
            <person name="Kohler A."/>
            <person name="Grigoriev I.V."/>
            <person name="Martin F.M."/>
            <person name="Hacquard S."/>
        </authorList>
    </citation>
    <scope>NUCLEOTIDE SEQUENCE [LARGE SCALE GENOMIC DNA]</scope>
    <source>
        <strain evidence="2 3">MPI-CAGE-CH-0241</strain>
    </source>
</reference>
<dbReference type="InterPro" id="IPR010730">
    <property type="entry name" value="HET"/>
</dbReference>
<evidence type="ECO:0000259" key="1">
    <source>
        <dbReference type="Pfam" id="PF06985"/>
    </source>
</evidence>
<dbReference type="Proteomes" id="UP000777438">
    <property type="component" value="Unassembled WGS sequence"/>
</dbReference>
<dbReference type="InterPro" id="IPR052895">
    <property type="entry name" value="HetReg/Transcr_Mod"/>
</dbReference>
<dbReference type="PANTHER" id="PTHR24148">
    <property type="entry name" value="ANKYRIN REPEAT DOMAIN-CONTAINING PROTEIN 39 HOMOLOG-RELATED"/>
    <property type="match status" value="1"/>
</dbReference>
<dbReference type="EMBL" id="JAGPYM010000027">
    <property type="protein sequence ID" value="KAH6880004.1"/>
    <property type="molecule type" value="Genomic_DNA"/>
</dbReference>
<dbReference type="AlphaFoldDB" id="A0A9P9AJZ1"/>
<organism evidence="2 3">
    <name type="scientific">Thelonectria olida</name>
    <dbReference type="NCBI Taxonomy" id="1576542"/>
    <lineage>
        <taxon>Eukaryota</taxon>
        <taxon>Fungi</taxon>
        <taxon>Dikarya</taxon>
        <taxon>Ascomycota</taxon>
        <taxon>Pezizomycotina</taxon>
        <taxon>Sordariomycetes</taxon>
        <taxon>Hypocreomycetidae</taxon>
        <taxon>Hypocreales</taxon>
        <taxon>Nectriaceae</taxon>
        <taxon>Thelonectria</taxon>
    </lineage>
</organism>
<dbReference type="PANTHER" id="PTHR24148:SF64">
    <property type="entry name" value="HETEROKARYON INCOMPATIBILITY DOMAIN-CONTAINING PROTEIN"/>
    <property type="match status" value="1"/>
</dbReference>
<keyword evidence="3" id="KW-1185">Reference proteome</keyword>
<name>A0A9P9AJZ1_9HYPO</name>
<sequence>MAQPKRPLSLSALERGLIAGVIHKTYEALPQHDSIRLLTLHPGEGASRVQCSLSAVRLSDQPKYEALSYSSEDPRSLMKCILLDEEKYPVCDNLWWALLYLRHPSETRVLWVDGICINKNDIQERNCQVELTGMIVSQASCVVMWLGRATIGSRQSMGLFNDLASASDSSDEGVRRMISSRPGVEHKLRRLFHLRLCWTRPWILQEAVLAKDITMCCSGDQLTWDAFRTAVQRIISAMPYIKSSEGSTKGASFIQVSALTRAFDGTFGILLDAARSQCQSSTTQDVDLRSLIGISQWSSFSVPRDRIYGLLGMLETTMPVDYTKTPFDVYADAIQHLRYPSVRRSADLEHLYMVRFSRLLQKLLKGPISNLQATAPCLIVQGLLGGRILGLIDISETHDSKELRDKATLLIDRHSESMTQSQQAKVAQLLDNFSFDYGYGKGSHLSSAACKPHYFQATFDQRVDSLQVPNTVPKCGIVPVPKTSSDTSSQSSLFLSVTSEPLLGYAPPLAQAGDLLVRFLMSDSSIFIRASAHGHDFVGRAYVPRLRGASCDLSSETREIDHDPVDGDAITLENLHLYKEHVKIGLDAETLQFISNYWEFEGMSRS</sequence>
<protein>
    <submittedName>
        <fullName evidence="2">Heterokaryon incompatibility protein-domain-containing protein</fullName>
    </submittedName>
</protein>
<dbReference type="Pfam" id="PF06985">
    <property type="entry name" value="HET"/>
    <property type="match status" value="1"/>
</dbReference>
<accession>A0A9P9AJZ1</accession>
<evidence type="ECO:0000313" key="2">
    <source>
        <dbReference type="EMBL" id="KAH6880004.1"/>
    </source>
</evidence>
<dbReference type="OrthoDB" id="5386682at2759"/>
<comment type="caution">
    <text evidence="2">The sequence shown here is derived from an EMBL/GenBank/DDBJ whole genome shotgun (WGS) entry which is preliminary data.</text>
</comment>
<evidence type="ECO:0000313" key="3">
    <source>
        <dbReference type="Proteomes" id="UP000777438"/>
    </source>
</evidence>
<feature type="domain" description="Heterokaryon incompatibility" evidence="1">
    <location>
        <begin position="64"/>
        <end position="206"/>
    </location>
</feature>
<gene>
    <name evidence="2" type="ORF">B0T10DRAFT_464122</name>
</gene>